<dbReference type="STRING" id="670307.HYPDE_25623"/>
<gene>
    <name evidence="2" type="ORF">HYPDE_25623</name>
</gene>
<name>N0B031_9HYPH</name>
<protein>
    <recommendedName>
        <fullName evidence="1">Phasin domain-containing protein</fullName>
    </recommendedName>
</protein>
<organism evidence="2 3">
    <name type="scientific">Hyphomicrobium denitrificans 1NES1</name>
    <dbReference type="NCBI Taxonomy" id="670307"/>
    <lineage>
        <taxon>Bacteria</taxon>
        <taxon>Pseudomonadati</taxon>
        <taxon>Pseudomonadota</taxon>
        <taxon>Alphaproteobacteria</taxon>
        <taxon>Hyphomicrobiales</taxon>
        <taxon>Hyphomicrobiaceae</taxon>
        <taxon>Hyphomicrobium</taxon>
    </lineage>
</organism>
<accession>N0B031</accession>
<dbReference type="Pfam" id="PF09361">
    <property type="entry name" value="Phasin_2"/>
    <property type="match status" value="1"/>
</dbReference>
<proteinExistence type="predicted"/>
<sequence>MLDYPSRNGSHCNSRVPDPGVASLTSIWSPAATCAEAWNAAVCQAGDEVAKSWVKFVGERLAKDSTFPQQFAACRNPSDICDLYAKFWQQMAGDYAAEFSSIASTGWKAARAFLDAAGNGNSASKTN</sequence>
<evidence type="ECO:0000259" key="1">
    <source>
        <dbReference type="Pfam" id="PF09361"/>
    </source>
</evidence>
<keyword evidence="3" id="KW-1185">Reference proteome</keyword>
<dbReference type="HOGENOM" id="CLU_1967548_0_0_5"/>
<dbReference type="Proteomes" id="UP000005952">
    <property type="component" value="Chromosome"/>
</dbReference>
<reference evidence="2 3" key="1">
    <citation type="journal article" date="2013" name="Genome Announc.">
        <title>Genome sequences for three denitrifying bacterial strains isolated from a uranium- and nitrate-contaminated subsurface environment.</title>
        <authorList>
            <person name="Venkatramanan R."/>
            <person name="Prakash O."/>
            <person name="Woyke T."/>
            <person name="Chain P."/>
            <person name="Goodwin L.A."/>
            <person name="Watson D."/>
            <person name="Brooks S."/>
            <person name="Kostka J.E."/>
            <person name="Green S.J."/>
        </authorList>
    </citation>
    <scope>NUCLEOTIDE SEQUENCE [LARGE SCALE GENOMIC DNA]</scope>
    <source>
        <strain evidence="2 3">1NES1</strain>
    </source>
</reference>
<evidence type="ECO:0000313" key="3">
    <source>
        <dbReference type="Proteomes" id="UP000005952"/>
    </source>
</evidence>
<evidence type="ECO:0000313" key="2">
    <source>
        <dbReference type="EMBL" id="AGK56809.1"/>
    </source>
</evidence>
<dbReference type="KEGG" id="hdt:HYPDE_25623"/>
<dbReference type="EMBL" id="CP005587">
    <property type="protein sequence ID" value="AGK56809.1"/>
    <property type="molecule type" value="Genomic_DNA"/>
</dbReference>
<dbReference type="RefSeq" id="WP_015596846.1">
    <property type="nucleotide sequence ID" value="NC_021172.1"/>
</dbReference>
<dbReference type="OrthoDB" id="8127986at2"/>
<dbReference type="InterPro" id="IPR018968">
    <property type="entry name" value="Phasin"/>
</dbReference>
<dbReference type="AlphaFoldDB" id="N0B031"/>
<feature type="domain" description="Phasin" evidence="1">
    <location>
        <begin position="37"/>
        <end position="115"/>
    </location>
</feature>